<comment type="caution">
    <text evidence="1">The sequence shown here is derived from an EMBL/GenBank/DDBJ whole genome shotgun (WGS) entry which is preliminary data.</text>
</comment>
<dbReference type="EMBL" id="JBHMEA010000051">
    <property type="protein sequence ID" value="MFB9233700.1"/>
    <property type="molecule type" value="Genomic_DNA"/>
</dbReference>
<proteinExistence type="predicted"/>
<dbReference type="Proteomes" id="UP001589683">
    <property type="component" value="Unassembled WGS sequence"/>
</dbReference>
<name>A0ABV5JJS1_9RHOB</name>
<organism evidence="1 2">
    <name type="scientific">Pseudohalocynthiibacter aestuariivivens</name>
    <dbReference type="NCBI Taxonomy" id="1591409"/>
    <lineage>
        <taxon>Bacteria</taxon>
        <taxon>Pseudomonadati</taxon>
        <taxon>Pseudomonadota</taxon>
        <taxon>Alphaproteobacteria</taxon>
        <taxon>Rhodobacterales</taxon>
        <taxon>Paracoccaceae</taxon>
        <taxon>Pseudohalocynthiibacter</taxon>
    </lineage>
</organism>
<evidence type="ECO:0000313" key="1">
    <source>
        <dbReference type="EMBL" id="MFB9233700.1"/>
    </source>
</evidence>
<evidence type="ECO:0000313" key="2">
    <source>
        <dbReference type="Proteomes" id="UP001589683"/>
    </source>
</evidence>
<keyword evidence="2" id="KW-1185">Reference proteome</keyword>
<reference evidence="1 2" key="1">
    <citation type="submission" date="2024-09" db="EMBL/GenBank/DDBJ databases">
        <authorList>
            <person name="Sun Q."/>
            <person name="Mori K."/>
        </authorList>
    </citation>
    <scope>NUCLEOTIDE SEQUENCE [LARGE SCALE GENOMIC DNA]</scope>
    <source>
        <strain evidence="1 2">CECT 8726</strain>
    </source>
</reference>
<evidence type="ECO:0008006" key="3">
    <source>
        <dbReference type="Google" id="ProtNLM"/>
    </source>
</evidence>
<protein>
    <recommendedName>
        <fullName evidence="3">Sulfotransferase family protein</fullName>
    </recommendedName>
</protein>
<accession>A0ABV5JJS1</accession>
<sequence>MTLAELAPIQEGSAIRNDVPMVYHLGAPHTDNDQLTRSLKKDSELLTKNGILPQRQRRYRKRLNDMLLELSGKMAPASLQEKNFATLTENQNLDRLVFSDSKFLGVSSWMLNKGILFKNAGPKTTALRNLFPDNPCEFFLAIMNPATLIPCAFSAQTSREYDDFIGDTDLNSVCWSDVVSRIQRANPDCPITVWCNEDTPIIWPSILARFTGLAADTRFLGELDVIQNLLPENAFLKLKQYLDEKSELNELQRRQVRGIFLEKFGVSDAVEEEIDLPGWTDSLVEKITEMYEDDIERISRMPGVKFICP</sequence>
<dbReference type="RefSeq" id="WP_213889544.1">
    <property type="nucleotide sequence ID" value="NZ_JAGFNU010000007.1"/>
</dbReference>
<gene>
    <name evidence="1" type="ORF">ACFFUT_18055</name>
</gene>